<keyword evidence="1" id="KW-0732">Signal</keyword>
<reference evidence="4" key="1">
    <citation type="journal article" date="2014" name="Genome Announc.">
        <title>Genome sequence and annotation of Acremonium chrysogenum, producer of the beta-lactam antibiotic cephalosporin C.</title>
        <authorList>
            <person name="Terfehr D."/>
            <person name="Dahlmann T.A."/>
            <person name="Specht T."/>
            <person name="Zadra I."/>
            <person name="Kuernsteiner H."/>
            <person name="Kueck U."/>
        </authorList>
    </citation>
    <scope>NUCLEOTIDE SEQUENCE [LARGE SCALE GENOMIC DNA]</scope>
    <source>
        <strain evidence="4">ATCC 11550 / CBS 779.69 / DSM 880 / IAM 14645 / JCM 23072 / IMI 49137</strain>
    </source>
</reference>
<dbReference type="GO" id="GO:0005975">
    <property type="term" value="P:carbohydrate metabolic process"/>
    <property type="evidence" value="ECO:0007669"/>
    <property type="project" value="InterPro"/>
</dbReference>
<dbReference type="InterPro" id="IPR000757">
    <property type="entry name" value="Beta-glucanase-like"/>
</dbReference>
<dbReference type="PANTHER" id="PTHR10963">
    <property type="entry name" value="GLYCOSYL HYDROLASE-RELATED"/>
    <property type="match status" value="1"/>
</dbReference>
<keyword evidence="4" id="KW-1185">Reference proteome</keyword>
<dbReference type="SUPFAM" id="SSF49899">
    <property type="entry name" value="Concanavalin A-like lectins/glucanases"/>
    <property type="match status" value="1"/>
</dbReference>
<dbReference type="PROSITE" id="PS51762">
    <property type="entry name" value="GH16_2"/>
    <property type="match status" value="1"/>
</dbReference>
<dbReference type="PANTHER" id="PTHR10963:SF60">
    <property type="entry name" value="GRAM-NEGATIVE BACTERIA-BINDING PROTEIN 1-RELATED"/>
    <property type="match status" value="1"/>
</dbReference>
<dbReference type="InterPro" id="IPR050546">
    <property type="entry name" value="Glycosyl_Hydrlase_16"/>
</dbReference>
<dbReference type="Pfam" id="PF26113">
    <property type="entry name" value="GH16_XgeA"/>
    <property type="match status" value="1"/>
</dbReference>
<organism evidence="3 4">
    <name type="scientific">Hapsidospora chrysogenum (strain ATCC 11550 / CBS 779.69 / DSM 880 / IAM 14645 / JCM 23072 / IMI 49137)</name>
    <name type="common">Acremonium chrysogenum</name>
    <dbReference type="NCBI Taxonomy" id="857340"/>
    <lineage>
        <taxon>Eukaryota</taxon>
        <taxon>Fungi</taxon>
        <taxon>Dikarya</taxon>
        <taxon>Ascomycota</taxon>
        <taxon>Pezizomycotina</taxon>
        <taxon>Sordariomycetes</taxon>
        <taxon>Hypocreomycetidae</taxon>
        <taxon>Hypocreales</taxon>
        <taxon>Bionectriaceae</taxon>
        <taxon>Hapsidospora</taxon>
    </lineage>
</organism>
<feature type="signal peptide" evidence="1">
    <location>
        <begin position="1"/>
        <end position="18"/>
    </location>
</feature>
<protein>
    <submittedName>
        <fullName evidence="3">Beta-glucanase-like protein</fullName>
    </submittedName>
</protein>
<sequence length="285" mass="31322">MALLVVTSLLALSSIASAWEAPSYSGYRKVWQDTFGGNAGSSPNGNNWEIREGDLGVNNELQVYTRSSRNLQLSGGSTLQLVPWRDSSKPKGWTSGRIESKYTFTPENGKITRVEAAIMFGESPTGNKQGIWPAYWMLGASIRNGVDWPRCGEIDILETVNGILTGHGTVHCDVYPGGICNEGTGIGSSIGIPNQGWHTWRVEIDRRSSNFRDQSINWYMDGQRFHQVTGARIGNSEVWASLAQRPLFFILNVAVGGNWPGYPNGNTHDGYGSRMEVGYVAHYVT</sequence>
<dbReference type="AlphaFoldDB" id="A0A086T1C6"/>
<dbReference type="Gene3D" id="2.60.120.200">
    <property type="match status" value="1"/>
</dbReference>
<feature type="chain" id="PRO_5001815311" evidence="1">
    <location>
        <begin position="19"/>
        <end position="285"/>
    </location>
</feature>
<gene>
    <name evidence="3" type="ORF">ACRE_061030</name>
</gene>
<dbReference type="HOGENOM" id="CLU_019533_3_1_1"/>
<name>A0A086T1C6_HAPC1</name>
<proteinExistence type="predicted"/>
<dbReference type="OrthoDB" id="192832at2759"/>
<evidence type="ECO:0000313" key="3">
    <source>
        <dbReference type="EMBL" id="KFH43158.1"/>
    </source>
</evidence>
<evidence type="ECO:0000259" key="2">
    <source>
        <dbReference type="PROSITE" id="PS51762"/>
    </source>
</evidence>
<dbReference type="CDD" id="cd02182">
    <property type="entry name" value="GH16_Strep_laminarinase_like"/>
    <property type="match status" value="1"/>
</dbReference>
<evidence type="ECO:0000313" key="4">
    <source>
        <dbReference type="Proteomes" id="UP000029964"/>
    </source>
</evidence>
<dbReference type="InterPro" id="IPR013320">
    <property type="entry name" value="ConA-like_dom_sf"/>
</dbReference>
<dbReference type="GO" id="GO:0004553">
    <property type="term" value="F:hydrolase activity, hydrolyzing O-glycosyl compounds"/>
    <property type="evidence" value="ECO:0007669"/>
    <property type="project" value="InterPro"/>
</dbReference>
<comment type="caution">
    <text evidence="3">The sequence shown here is derived from an EMBL/GenBank/DDBJ whole genome shotgun (WGS) entry which is preliminary data.</text>
</comment>
<dbReference type="STRING" id="857340.A0A086T1C6"/>
<feature type="domain" description="GH16" evidence="2">
    <location>
        <begin position="17"/>
        <end position="285"/>
    </location>
</feature>
<accession>A0A086T1C6</accession>
<dbReference type="EMBL" id="JPKY01000076">
    <property type="protein sequence ID" value="KFH43158.1"/>
    <property type="molecule type" value="Genomic_DNA"/>
</dbReference>
<dbReference type="Proteomes" id="UP000029964">
    <property type="component" value="Unassembled WGS sequence"/>
</dbReference>
<evidence type="ECO:0000256" key="1">
    <source>
        <dbReference type="SAM" id="SignalP"/>
    </source>
</evidence>